<accession>A0A0G3C059</accession>
<evidence type="ECO:0000256" key="1">
    <source>
        <dbReference type="SAM" id="MobiDB-lite"/>
    </source>
</evidence>
<dbReference type="STRING" id="413882.AAW51_5479"/>
<feature type="region of interest" description="Disordered" evidence="1">
    <location>
        <begin position="1"/>
        <end position="23"/>
    </location>
</feature>
<feature type="compositionally biased region" description="Basic and acidic residues" evidence="1">
    <location>
        <begin position="1"/>
        <end position="12"/>
    </location>
</feature>
<keyword evidence="3" id="KW-1185">Reference proteome</keyword>
<dbReference type="Proteomes" id="UP000035352">
    <property type="component" value="Chromosome"/>
</dbReference>
<dbReference type="PANTHER" id="PTHR35399:SF2">
    <property type="entry name" value="DUF839 DOMAIN-CONTAINING PROTEIN"/>
    <property type="match status" value="1"/>
</dbReference>
<dbReference type="RefSeq" id="WP_047197136.1">
    <property type="nucleotide sequence ID" value="NZ_CP011371.1"/>
</dbReference>
<protein>
    <submittedName>
        <fullName evidence="2">Tat pathway signal protein</fullName>
    </submittedName>
</protein>
<sequence length="635" mass="68833">MAKDHDTLEDSNRSGNPDIHSLSDPRRRRFVWGGLSAAVTGVLAPLLPGCATPAGDSTGPLLGFESVSMSVGDRVTVPRGYVASVLAPWGEPVGVPGNMPAFKPDASNTADEQAVQMGMHHDGLHFYPLGGDPHRGLLVMNHEYTDDGLLHPDGMATWSAEKVRKAQAAHGFSVIEIARQTDGSWQVVRPSRYARRVTAYTPMLVGGPAAGHALLRTAADPGGRRVLGTMNNCASGKTPWGTYLAGEENFFGYFHGPAQPDAHAKRWGLRPNGWGYRWHEHDERFDATRHPNEPNRFGWIVEFDPSDPESTPVKRTAIGRGTHEGATVAVTRDGRAVVYSGEDARFEYLYKFVSRDAIRPGGAKANRELLDHGTLYVARFDADGRGRWLPLVQGQGPLTAAQGFADQGEVLVKARQASDALGATKMDRPEWLAVDPQRREVYCTLTNNTSRGTEGQPATDAANPRANNTMGQIIRWQEDGDFDGITFAWNHFVLAGDPANTRAEAQGNVKGDAFGSPDGLWIDPRGVLWIDTDASSTQMGKGDYARLPQNAMLAADVRTGEIRRFLVAPPGSEVTGATMSPDLRTLFVNIQHPGETPSERSDPADPGRYSRWPDGGRPRSATVVVRRLDGGVIGT</sequence>
<dbReference type="KEGG" id="pbh:AAW51_5479"/>
<dbReference type="PANTHER" id="PTHR35399">
    <property type="entry name" value="SLR8030 PROTEIN"/>
    <property type="match status" value="1"/>
</dbReference>
<gene>
    <name evidence="2" type="ORF">AAW51_5479</name>
</gene>
<reference evidence="2 3" key="1">
    <citation type="submission" date="2015-05" db="EMBL/GenBank/DDBJ databases">
        <authorList>
            <person name="Tang B."/>
            <person name="Yu Y."/>
        </authorList>
    </citation>
    <scope>NUCLEOTIDE SEQUENCE [LARGE SCALE GENOMIC DNA]</scope>
    <source>
        <strain evidence="2 3">DSM 7029</strain>
    </source>
</reference>
<dbReference type="AlphaFoldDB" id="A0A0G3C059"/>
<name>A0A0G3C059_9BURK</name>
<dbReference type="Pfam" id="PF05787">
    <property type="entry name" value="PhoX"/>
    <property type="match status" value="1"/>
</dbReference>
<feature type="region of interest" description="Disordered" evidence="1">
    <location>
        <begin position="593"/>
        <end position="620"/>
    </location>
</feature>
<dbReference type="EMBL" id="CP011371">
    <property type="protein sequence ID" value="AKJ32170.1"/>
    <property type="molecule type" value="Genomic_DNA"/>
</dbReference>
<dbReference type="SUPFAM" id="SSF63829">
    <property type="entry name" value="Calcium-dependent phosphotriesterase"/>
    <property type="match status" value="1"/>
</dbReference>
<evidence type="ECO:0000313" key="3">
    <source>
        <dbReference type="Proteomes" id="UP000035352"/>
    </source>
</evidence>
<dbReference type="OrthoDB" id="9801383at2"/>
<dbReference type="InterPro" id="IPR008557">
    <property type="entry name" value="PhoX"/>
</dbReference>
<organism evidence="2 3">
    <name type="scientific">Caldimonas brevitalea</name>
    <dbReference type="NCBI Taxonomy" id="413882"/>
    <lineage>
        <taxon>Bacteria</taxon>
        <taxon>Pseudomonadati</taxon>
        <taxon>Pseudomonadota</taxon>
        <taxon>Betaproteobacteria</taxon>
        <taxon>Burkholderiales</taxon>
        <taxon>Sphaerotilaceae</taxon>
        <taxon>Caldimonas</taxon>
    </lineage>
</organism>
<proteinExistence type="predicted"/>
<dbReference type="PATRIC" id="fig|413882.6.peg.5729"/>
<evidence type="ECO:0000313" key="2">
    <source>
        <dbReference type="EMBL" id="AKJ32170.1"/>
    </source>
</evidence>